<evidence type="ECO:0000256" key="3">
    <source>
        <dbReference type="ARBA" id="ARBA00023012"/>
    </source>
</evidence>
<dbReference type="Gene3D" id="3.30.565.10">
    <property type="entry name" value="Histidine kinase-like ATPase, C-terminal domain"/>
    <property type="match status" value="1"/>
</dbReference>
<dbReference type="Gene3D" id="3.30.450.40">
    <property type="match status" value="2"/>
</dbReference>
<dbReference type="Pfam" id="PF07730">
    <property type="entry name" value="HisKA_3"/>
    <property type="match status" value="1"/>
</dbReference>
<name>A0A927N3G6_9ACTN</name>
<accession>A0A927N3G6</accession>
<dbReference type="AlphaFoldDB" id="A0A927N3G6"/>
<dbReference type="SMART" id="SM00065">
    <property type="entry name" value="GAF"/>
    <property type="match status" value="2"/>
</dbReference>
<dbReference type="GO" id="GO:0000155">
    <property type="term" value="F:phosphorelay sensor kinase activity"/>
    <property type="evidence" value="ECO:0007669"/>
    <property type="project" value="InterPro"/>
</dbReference>
<reference evidence="6" key="1">
    <citation type="submission" date="2020-10" db="EMBL/GenBank/DDBJ databases">
        <title>Sequencing the genomes of 1000 actinobacteria strains.</title>
        <authorList>
            <person name="Klenk H.-P."/>
        </authorList>
    </citation>
    <scope>NUCLEOTIDE SEQUENCE</scope>
    <source>
        <strain evidence="6">DSM 45354</strain>
    </source>
</reference>
<dbReference type="SUPFAM" id="SSF55781">
    <property type="entry name" value="GAF domain-like"/>
    <property type="match status" value="2"/>
</dbReference>
<dbReference type="PANTHER" id="PTHR24421">
    <property type="entry name" value="NITRATE/NITRITE SENSOR PROTEIN NARX-RELATED"/>
    <property type="match status" value="1"/>
</dbReference>
<dbReference type="Proteomes" id="UP000638648">
    <property type="component" value="Unassembled WGS sequence"/>
</dbReference>
<dbReference type="PANTHER" id="PTHR24421:SF56">
    <property type="entry name" value="OXYGEN SENSOR HISTIDINE KINASE RESPONSE REGULATOR DOST"/>
    <property type="match status" value="1"/>
</dbReference>
<protein>
    <submittedName>
        <fullName evidence="6">Signal transduction histidine kinase</fullName>
    </submittedName>
</protein>
<organism evidence="6 7">
    <name type="scientific">Actinopolymorpha pittospori</name>
    <dbReference type="NCBI Taxonomy" id="648752"/>
    <lineage>
        <taxon>Bacteria</taxon>
        <taxon>Bacillati</taxon>
        <taxon>Actinomycetota</taxon>
        <taxon>Actinomycetes</taxon>
        <taxon>Propionibacteriales</taxon>
        <taxon>Actinopolymorphaceae</taxon>
        <taxon>Actinopolymorpha</taxon>
    </lineage>
</organism>
<dbReference type="GO" id="GO:0016020">
    <property type="term" value="C:membrane"/>
    <property type="evidence" value="ECO:0007669"/>
    <property type="project" value="InterPro"/>
</dbReference>
<dbReference type="InterPro" id="IPR003018">
    <property type="entry name" value="GAF"/>
</dbReference>
<keyword evidence="1" id="KW-0808">Transferase</keyword>
<dbReference type="EMBL" id="JADBEM010000001">
    <property type="protein sequence ID" value="MBE1611439.1"/>
    <property type="molecule type" value="Genomic_DNA"/>
</dbReference>
<keyword evidence="7" id="KW-1185">Reference proteome</keyword>
<dbReference type="GO" id="GO:0046983">
    <property type="term" value="F:protein dimerization activity"/>
    <property type="evidence" value="ECO:0007669"/>
    <property type="project" value="InterPro"/>
</dbReference>
<keyword evidence="3" id="KW-0902">Two-component regulatory system</keyword>
<dbReference type="InterPro" id="IPR011712">
    <property type="entry name" value="Sig_transdc_His_kin_sub3_dim/P"/>
</dbReference>
<proteinExistence type="predicted"/>
<feature type="domain" description="GAF" evidence="5">
    <location>
        <begin position="200"/>
        <end position="352"/>
    </location>
</feature>
<evidence type="ECO:0000256" key="1">
    <source>
        <dbReference type="ARBA" id="ARBA00022679"/>
    </source>
</evidence>
<evidence type="ECO:0000256" key="4">
    <source>
        <dbReference type="SAM" id="MobiDB-lite"/>
    </source>
</evidence>
<evidence type="ECO:0000313" key="7">
    <source>
        <dbReference type="Proteomes" id="UP000638648"/>
    </source>
</evidence>
<dbReference type="Gene3D" id="1.20.5.1930">
    <property type="match status" value="1"/>
</dbReference>
<comment type="caution">
    <text evidence="6">The sequence shown here is derived from an EMBL/GenBank/DDBJ whole genome shotgun (WGS) entry which is preliminary data.</text>
</comment>
<dbReference type="Pfam" id="PF13185">
    <property type="entry name" value="GAF_2"/>
    <property type="match status" value="2"/>
</dbReference>
<evidence type="ECO:0000256" key="2">
    <source>
        <dbReference type="ARBA" id="ARBA00022777"/>
    </source>
</evidence>
<dbReference type="InterPro" id="IPR036890">
    <property type="entry name" value="HATPase_C_sf"/>
</dbReference>
<feature type="region of interest" description="Disordered" evidence="4">
    <location>
        <begin position="93"/>
        <end position="119"/>
    </location>
</feature>
<evidence type="ECO:0000313" key="6">
    <source>
        <dbReference type="EMBL" id="MBE1611439.1"/>
    </source>
</evidence>
<keyword evidence="2 6" id="KW-0418">Kinase</keyword>
<dbReference type="InterPro" id="IPR029016">
    <property type="entry name" value="GAF-like_dom_sf"/>
</dbReference>
<dbReference type="InterPro" id="IPR050482">
    <property type="entry name" value="Sensor_HK_TwoCompSys"/>
</dbReference>
<dbReference type="RefSeq" id="WP_192754654.1">
    <property type="nucleotide sequence ID" value="NZ_BAABJL010000042.1"/>
</dbReference>
<sequence>MAEGLPSVRNASPLIDAIVAIGTELEVGEVGARIVEAAARLVGARVGLLQLTSVENQVLVAFDYGVTPAEAKRLSDRPELAAAREALHESGRPLRWAGSMRPARTPTGAGTHPAEPPDAPEIRSLLAVPIDIRDEASAQLYLVDKEAGDFTEDDQSIVIALGTAATIALHNADLYERERRRQQWLQAASELTHLLLGQVERDQALNLIITRLREVSGADYGALLLADPADPAVLSLEAVQGEGIARSSGDHSPLQGLTAEVVRTGRSVVSTDLPHLEGYDPPPQWHPSLARMGLGMLLPLTAGREVLGVLFAGWRRGSPDERPAAQEAPMVEMFANQAALALQQVQSQENRSLLMVLDDRDRIAGNLHNVVIQRLFGIGTNLQIAAGLTDRPEVGTRVSQAIEDLDETTREVRAAIFQLHEARRDEPSVRADLIGAVDRVRERFGFIPRLVVRGPLDTIPARIRGELLASLREALSLVGKYATPSDVEVEVEVADTWLGLRVAYDREADICEERRAADLARLSARARRLGGSCASRRDASGLTHIEWQASLDEEDRSSQ</sequence>
<evidence type="ECO:0000259" key="5">
    <source>
        <dbReference type="SMART" id="SM00065"/>
    </source>
</evidence>
<feature type="domain" description="GAF" evidence="5">
    <location>
        <begin position="26"/>
        <end position="179"/>
    </location>
</feature>
<gene>
    <name evidence="6" type="ORF">HEB94_008287</name>
</gene>